<organism evidence="8 9">
    <name type="scientific">SAR86 cluster bacterium</name>
    <dbReference type="NCBI Taxonomy" id="2030880"/>
    <lineage>
        <taxon>Bacteria</taxon>
        <taxon>Pseudomonadati</taxon>
        <taxon>Pseudomonadota</taxon>
        <taxon>Gammaproteobacteria</taxon>
        <taxon>SAR86 cluster</taxon>
    </lineage>
</organism>
<dbReference type="Pfam" id="PF07715">
    <property type="entry name" value="Plug"/>
    <property type="match status" value="1"/>
</dbReference>
<reference evidence="8" key="1">
    <citation type="submission" date="2020-05" db="EMBL/GenBank/DDBJ databases">
        <title>Sulfur intermediates as new biogeochemical hubs in an aquatic model microbial ecosystem.</title>
        <authorList>
            <person name="Vigneron A."/>
        </authorList>
    </citation>
    <scope>NUCLEOTIDE SEQUENCE</scope>
    <source>
        <strain evidence="8">Bin.250</strain>
    </source>
</reference>
<sequence length="844" mass="93724">MINKTVTRAVIPMLVMVLNVLTAPQAISEESAVTEEIVVYGSRSALLNALEKQRASDKIVGVVDSDDMGNFADTNVAESLRRIASVMVENDQGEGRYVSVRGMNADLNAMTINGVSTASPEDRRGIMLDGVPTDILDSMVVYKTLTPNLDADTIGGAIDLETITAFKHKDMFAKIKIENSYNELAKDSSNPKLGFTYTNRFPIVEGELGVAVSLSDQSRRIVAQNNEMGGWSDTAPNNDYEMRFYDIERERQGAVVNIDYLGVEGNRYYLHLFHNEYTDVEYRAKWETRAALQETPLTSGSTFIYPFSRMDTEARQREEIRKIQSFQVGTEFQLNGETQVAVELFGSQAEQDDTDKWNVIFRSSELATPLTFDNSNPKKPILGYASDFYDAGTFKLKALEGESGIAKDEDRGFRVDITTALNAATEIQYGAKYRARTKANDYNFCGYDPLESSTLADYSFTIIDPYLGNAHGPAPTVATVGNFVDVIGAGTVALSDGTTCRAPGPLFELSGDEEAESIAADWYTDEDVLAVYAMATTELEQMVIVYGLRYEDTSTVYRGKQFDGSAYAGAVSYENDYSFLAPSVNLKYYVDDDRVVRAGVFRSLVRPGFGQSSAGAELNLDDNEIKGGNPGLRPTKAWNMDVSYDWYINDETFFTAGLFYKRISDAIVEVNLLNSPLRGVTWDRAETFVNTGASQLWGFEMSYQVNLSNGLLLVANLTHTDGETDLPADSAFGSRTIPYFKQASNTANLMVGYEKDKLDVRLAANYRDKYLDAIGANALADRYTSDYIQIDLTGKYRVNDKLVLKAAAMNLNDRPEFYYFGNAQRLSQYDEFGTSYEIGMSYEL</sequence>
<keyword evidence="4" id="KW-0798">TonB box</keyword>
<accession>A0A972VXM6</accession>
<proteinExistence type="inferred from homology"/>
<dbReference type="GO" id="GO:0009279">
    <property type="term" value="C:cell outer membrane"/>
    <property type="evidence" value="ECO:0007669"/>
    <property type="project" value="UniProtKB-SubCell"/>
</dbReference>
<name>A0A972VXM6_9GAMM</name>
<dbReference type="InterPro" id="IPR010104">
    <property type="entry name" value="TonB_rcpt_bac"/>
</dbReference>
<dbReference type="NCBIfam" id="TIGR01782">
    <property type="entry name" value="TonB-Xanth-Caul"/>
    <property type="match status" value="1"/>
</dbReference>
<evidence type="ECO:0000313" key="8">
    <source>
        <dbReference type="EMBL" id="NQV65214.1"/>
    </source>
</evidence>
<feature type="signal peptide" evidence="5">
    <location>
        <begin position="1"/>
        <end position="28"/>
    </location>
</feature>
<dbReference type="Gene3D" id="2.40.170.20">
    <property type="entry name" value="TonB-dependent receptor, beta-barrel domain"/>
    <property type="match status" value="1"/>
</dbReference>
<dbReference type="InterPro" id="IPR036942">
    <property type="entry name" value="Beta-barrel_TonB_sf"/>
</dbReference>
<dbReference type="Pfam" id="PF00593">
    <property type="entry name" value="TonB_dep_Rec_b-barrel"/>
    <property type="match status" value="1"/>
</dbReference>
<keyword evidence="2 4" id="KW-0472">Membrane</keyword>
<dbReference type="AlphaFoldDB" id="A0A972VXM6"/>
<dbReference type="Gene3D" id="2.170.130.10">
    <property type="entry name" value="TonB-dependent receptor, plug domain"/>
    <property type="match status" value="1"/>
</dbReference>
<feature type="chain" id="PRO_5037030897" evidence="5">
    <location>
        <begin position="29"/>
        <end position="844"/>
    </location>
</feature>
<evidence type="ECO:0000256" key="1">
    <source>
        <dbReference type="ARBA" id="ARBA00004442"/>
    </source>
</evidence>
<keyword evidence="3" id="KW-0998">Cell outer membrane</keyword>
<dbReference type="InterPro" id="IPR037066">
    <property type="entry name" value="Plug_dom_sf"/>
</dbReference>
<protein>
    <submittedName>
        <fullName evidence="8">TonB-dependent receptor</fullName>
    </submittedName>
</protein>
<comment type="caution">
    <text evidence="8">The sequence shown here is derived from an EMBL/GenBank/DDBJ whole genome shotgun (WGS) entry which is preliminary data.</text>
</comment>
<dbReference type="InterPro" id="IPR012910">
    <property type="entry name" value="Plug_dom"/>
</dbReference>
<feature type="domain" description="TonB-dependent receptor-like beta-barrel" evidence="6">
    <location>
        <begin position="405"/>
        <end position="811"/>
    </location>
</feature>
<evidence type="ECO:0000259" key="6">
    <source>
        <dbReference type="Pfam" id="PF00593"/>
    </source>
</evidence>
<evidence type="ECO:0000259" key="7">
    <source>
        <dbReference type="Pfam" id="PF07715"/>
    </source>
</evidence>
<comment type="similarity">
    <text evidence="4">Belongs to the TonB-dependent receptor family.</text>
</comment>
<dbReference type="EMBL" id="JABMOJ010000285">
    <property type="protein sequence ID" value="NQV65214.1"/>
    <property type="molecule type" value="Genomic_DNA"/>
</dbReference>
<dbReference type="Proteomes" id="UP000754644">
    <property type="component" value="Unassembled WGS sequence"/>
</dbReference>
<dbReference type="SUPFAM" id="SSF56935">
    <property type="entry name" value="Porins"/>
    <property type="match status" value="1"/>
</dbReference>
<evidence type="ECO:0000256" key="3">
    <source>
        <dbReference type="ARBA" id="ARBA00023237"/>
    </source>
</evidence>
<evidence type="ECO:0000256" key="2">
    <source>
        <dbReference type="ARBA" id="ARBA00023136"/>
    </source>
</evidence>
<dbReference type="PANTHER" id="PTHR40980:SF4">
    <property type="entry name" value="TONB-DEPENDENT RECEPTOR-LIKE BETA-BARREL DOMAIN-CONTAINING PROTEIN"/>
    <property type="match status" value="1"/>
</dbReference>
<dbReference type="InterPro" id="IPR000531">
    <property type="entry name" value="Beta-barrel_TonB"/>
</dbReference>
<feature type="domain" description="TonB-dependent receptor plug" evidence="7">
    <location>
        <begin position="53"/>
        <end position="157"/>
    </location>
</feature>
<dbReference type="PANTHER" id="PTHR40980">
    <property type="entry name" value="PLUG DOMAIN-CONTAINING PROTEIN"/>
    <property type="match status" value="1"/>
</dbReference>
<comment type="subcellular location">
    <subcellularLocation>
        <location evidence="1 4">Cell outer membrane</location>
    </subcellularLocation>
</comment>
<evidence type="ECO:0000313" key="9">
    <source>
        <dbReference type="Proteomes" id="UP000754644"/>
    </source>
</evidence>
<keyword evidence="5" id="KW-0732">Signal</keyword>
<evidence type="ECO:0000256" key="5">
    <source>
        <dbReference type="SAM" id="SignalP"/>
    </source>
</evidence>
<evidence type="ECO:0000256" key="4">
    <source>
        <dbReference type="RuleBase" id="RU003357"/>
    </source>
</evidence>
<keyword evidence="8" id="KW-0675">Receptor</keyword>
<gene>
    <name evidence="8" type="ORF">HQ497_07605</name>
</gene>